<dbReference type="Proteomes" id="UP001597111">
    <property type="component" value="Unassembled WGS sequence"/>
</dbReference>
<evidence type="ECO:0000313" key="2">
    <source>
        <dbReference type="Proteomes" id="UP001597111"/>
    </source>
</evidence>
<protein>
    <submittedName>
        <fullName evidence="1">Uncharacterized protein</fullName>
    </submittedName>
</protein>
<dbReference type="Pfam" id="PF24398">
    <property type="entry name" value="DUF7542"/>
    <property type="match status" value="1"/>
</dbReference>
<dbReference type="InterPro" id="IPR055964">
    <property type="entry name" value="DUF7542"/>
</dbReference>
<reference evidence="1 2" key="1">
    <citation type="journal article" date="2019" name="Int. J. Syst. Evol. Microbiol.">
        <title>The Global Catalogue of Microorganisms (GCM) 10K type strain sequencing project: providing services to taxonomists for standard genome sequencing and annotation.</title>
        <authorList>
            <consortium name="The Broad Institute Genomics Platform"/>
            <consortium name="The Broad Institute Genome Sequencing Center for Infectious Disease"/>
            <person name="Wu L."/>
            <person name="Ma J."/>
        </authorList>
    </citation>
    <scope>NUCLEOTIDE SEQUENCE [LARGE SCALE GENOMIC DNA]</scope>
    <source>
        <strain evidence="1 2">CGMCC 1.12285</strain>
    </source>
</reference>
<sequence length="77" mass="8117">MSDDRVTVTCDDCGLAETFDALGVARAFVEEHRTETGHDPTWELPSLASGVERAGDEAGVCGRPGCTDTGSPLYQGE</sequence>
<name>A0ABD6B5Y3_9EURY</name>
<gene>
    <name evidence="1" type="ORF">ACFR9S_08395</name>
</gene>
<comment type="caution">
    <text evidence="1">The sequence shown here is derived from an EMBL/GenBank/DDBJ whole genome shotgun (WGS) entry which is preliminary data.</text>
</comment>
<dbReference type="EMBL" id="JBHUDH010000086">
    <property type="protein sequence ID" value="MFD1526319.1"/>
    <property type="molecule type" value="Genomic_DNA"/>
</dbReference>
<dbReference type="AlphaFoldDB" id="A0ABD6B5Y3"/>
<keyword evidence="2" id="KW-1185">Reference proteome</keyword>
<evidence type="ECO:0000313" key="1">
    <source>
        <dbReference type="EMBL" id="MFD1526319.1"/>
    </source>
</evidence>
<dbReference type="RefSeq" id="WP_379818418.1">
    <property type="nucleotide sequence ID" value="NZ_JBHUDH010000086.1"/>
</dbReference>
<organism evidence="1 2">
    <name type="scientific">Halolamina salina</name>
    <dbReference type="NCBI Taxonomy" id="1220023"/>
    <lineage>
        <taxon>Archaea</taxon>
        <taxon>Methanobacteriati</taxon>
        <taxon>Methanobacteriota</taxon>
        <taxon>Stenosarchaea group</taxon>
        <taxon>Halobacteria</taxon>
        <taxon>Halobacteriales</taxon>
        <taxon>Haloferacaceae</taxon>
    </lineage>
</organism>
<proteinExistence type="predicted"/>
<accession>A0ABD6B5Y3</accession>